<feature type="compositionally biased region" description="Basic residues" evidence="8">
    <location>
        <begin position="288"/>
        <end position="305"/>
    </location>
</feature>
<keyword evidence="5" id="KW-0862">Zinc</keyword>
<sequence>MTFTNELFVMDDFVMADSPAISPHPRLQLLPAANSAGLDDISGTITLDNSFGLASSLFPVIDSQFSNITINDTTTDEQFSIPNIWQEGSFFETSSTVPDFEQNLPLESGAATIEIQPISMTNTPDLSSVYTSSYSPSLHMLSSLDYGHPICLNVLLFLQEYQEEPLPLSYEAQQQDMVSPVSRFDLIHSPANSHSIMEEQSVYSATPPIQSPNSITGHDDGRLYSTAMAMNSSRSANTLGKPRYDCPECDQTFGRSQESKRHHQSCHSDIKSFRCDCCDKAFSRKDALKRHKRSKKSDRQKRRFQRQGQSLNANKKGLP</sequence>
<proteinExistence type="predicted"/>
<dbReference type="EMBL" id="DF836681">
    <property type="protein sequence ID" value="GAN10729.1"/>
    <property type="molecule type" value="Genomic_DNA"/>
</dbReference>
<keyword evidence="12" id="KW-1185">Reference proteome</keyword>
<dbReference type="SUPFAM" id="SSF57667">
    <property type="entry name" value="beta-beta-alpha zinc fingers"/>
    <property type="match status" value="1"/>
</dbReference>
<reference evidence="11" key="1">
    <citation type="submission" date="2014-09" db="EMBL/GenBank/DDBJ databases">
        <title>Draft genome sequence of an oleaginous Mucoromycotina fungus Mucor ambiguus NBRC6742.</title>
        <authorList>
            <person name="Takeda I."/>
            <person name="Yamane N."/>
            <person name="Morita T."/>
            <person name="Tamano K."/>
            <person name="Machida M."/>
            <person name="Baker S."/>
            <person name="Koike H."/>
        </authorList>
    </citation>
    <scope>NUCLEOTIDE SEQUENCE</scope>
    <source>
        <strain evidence="11">NBRC 6742</strain>
    </source>
</reference>
<evidence type="ECO:0000256" key="2">
    <source>
        <dbReference type="ARBA" id="ARBA00022723"/>
    </source>
</evidence>
<feature type="domain" description="C2H2-type" evidence="9">
    <location>
        <begin position="273"/>
        <end position="300"/>
    </location>
</feature>
<comment type="subcellular location">
    <subcellularLocation>
        <location evidence="1">Nucleus</location>
    </subcellularLocation>
</comment>
<dbReference type="EMBL" id="DF836692">
    <property type="protein sequence ID" value="GAN10799.1"/>
    <property type="molecule type" value="Genomic_DNA"/>
</dbReference>
<dbReference type="InterPro" id="IPR013087">
    <property type="entry name" value="Znf_C2H2_type"/>
</dbReference>
<keyword evidence="3" id="KW-0677">Repeat</keyword>
<dbReference type="GO" id="GO:0000981">
    <property type="term" value="F:DNA-binding transcription factor activity, RNA polymerase II-specific"/>
    <property type="evidence" value="ECO:0007669"/>
    <property type="project" value="TreeGrafter"/>
</dbReference>
<evidence type="ECO:0000256" key="4">
    <source>
        <dbReference type="ARBA" id="ARBA00022771"/>
    </source>
</evidence>
<dbReference type="PROSITE" id="PS50157">
    <property type="entry name" value="ZINC_FINGER_C2H2_2"/>
    <property type="match status" value="2"/>
</dbReference>
<dbReference type="STRING" id="91626.A0A0C9MTP5"/>
<dbReference type="PROSITE" id="PS00028">
    <property type="entry name" value="ZINC_FINGER_C2H2_1"/>
    <property type="match status" value="1"/>
</dbReference>
<evidence type="ECO:0000256" key="3">
    <source>
        <dbReference type="ARBA" id="ARBA00022737"/>
    </source>
</evidence>
<evidence type="ECO:0000256" key="7">
    <source>
        <dbReference type="PROSITE-ProRule" id="PRU00042"/>
    </source>
</evidence>
<name>A0A0C9MTP5_9FUNG</name>
<evidence type="ECO:0000256" key="5">
    <source>
        <dbReference type="ARBA" id="ARBA00022833"/>
    </source>
</evidence>
<dbReference type="GO" id="GO:0008270">
    <property type="term" value="F:zinc ion binding"/>
    <property type="evidence" value="ECO:0007669"/>
    <property type="project" value="UniProtKB-KW"/>
</dbReference>
<evidence type="ECO:0000313" key="10">
    <source>
        <dbReference type="EMBL" id="GAN10729.1"/>
    </source>
</evidence>
<accession>A0A0C9MTP5</accession>
<dbReference type="Proteomes" id="UP000053815">
    <property type="component" value="Unassembled WGS sequence"/>
</dbReference>
<dbReference type="GO" id="GO:0005634">
    <property type="term" value="C:nucleus"/>
    <property type="evidence" value="ECO:0007669"/>
    <property type="project" value="UniProtKB-SubCell"/>
</dbReference>
<feature type="domain" description="C2H2-type" evidence="9">
    <location>
        <begin position="244"/>
        <end position="272"/>
    </location>
</feature>
<evidence type="ECO:0000259" key="9">
    <source>
        <dbReference type="PROSITE" id="PS50157"/>
    </source>
</evidence>
<evidence type="ECO:0000256" key="6">
    <source>
        <dbReference type="ARBA" id="ARBA00023242"/>
    </source>
</evidence>
<feature type="region of interest" description="Disordered" evidence="8">
    <location>
        <begin position="288"/>
        <end position="319"/>
    </location>
</feature>
<dbReference type="Gene3D" id="3.30.160.60">
    <property type="entry name" value="Classic Zinc Finger"/>
    <property type="match status" value="1"/>
</dbReference>
<dbReference type="AlphaFoldDB" id="A0A0C9MTP5"/>
<organism evidence="11">
    <name type="scientific">Mucor ambiguus</name>
    <dbReference type="NCBI Taxonomy" id="91626"/>
    <lineage>
        <taxon>Eukaryota</taxon>
        <taxon>Fungi</taxon>
        <taxon>Fungi incertae sedis</taxon>
        <taxon>Mucoromycota</taxon>
        <taxon>Mucoromycotina</taxon>
        <taxon>Mucoromycetes</taxon>
        <taxon>Mucorales</taxon>
        <taxon>Mucorineae</taxon>
        <taxon>Mucoraceae</taxon>
        <taxon>Mucor</taxon>
    </lineage>
</organism>
<keyword evidence="4 7" id="KW-0863">Zinc-finger</keyword>
<gene>
    <name evidence="10" type="ORF">MAM1_0392d10275</name>
    <name evidence="11" type="ORF">MAM1_0403c10349</name>
</gene>
<dbReference type="InterPro" id="IPR036236">
    <property type="entry name" value="Znf_C2H2_sf"/>
</dbReference>
<keyword evidence="6" id="KW-0539">Nucleus</keyword>
<dbReference type="PANTHER" id="PTHR24388">
    <property type="entry name" value="ZINC FINGER PROTEIN"/>
    <property type="match status" value="1"/>
</dbReference>
<dbReference type="PANTHER" id="PTHR24388:SF54">
    <property type="entry name" value="PROTEIN ESCARGOT"/>
    <property type="match status" value="1"/>
</dbReference>
<dbReference type="OrthoDB" id="8117402at2759"/>
<evidence type="ECO:0000256" key="8">
    <source>
        <dbReference type="SAM" id="MobiDB-lite"/>
    </source>
</evidence>
<evidence type="ECO:0000313" key="11">
    <source>
        <dbReference type="EMBL" id="GAN10799.1"/>
    </source>
</evidence>
<dbReference type="SMART" id="SM00355">
    <property type="entry name" value="ZnF_C2H2"/>
    <property type="match status" value="2"/>
</dbReference>
<keyword evidence="2" id="KW-0479">Metal-binding</keyword>
<dbReference type="GO" id="GO:0000978">
    <property type="term" value="F:RNA polymerase II cis-regulatory region sequence-specific DNA binding"/>
    <property type="evidence" value="ECO:0007669"/>
    <property type="project" value="TreeGrafter"/>
</dbReference>
<evidence type="ECO:0000313" key="12">
    <source>
        <dbReference type="Proteomes" id="UP000053815"/>
    </source>
</evidence>
<dbReference type="InterPro" id="IPR050527">
    <property type="entry name" value="Snail/Krueppel_Znf"/>
</dbReference>
<evidence type="ECO:0000256" key="1">
    <source>
        <dbReference type="ARBA" id="ARBA00004123"/>
    </source>
</evidence>
<protein>
    <recommendedName>
        <fullName evidence="9">C2H2-type domain-containing protein</fullName>
    </recommendedName>
</protein>